<evidence type="ECO:0000313" key="1">
    <source>
        <dbReference type="EMBL" id="RNA36507.1"/>
    </source>
</evidence>
<sequence length="152" mass="17686">MIASNSYTEFINENFGLKSSNFKLRNQKAIIKIGNYQTFFYSNTVHNGNKKFTTEGCKKRFGNCYIKIKDSIGTIKLIIKHEEIVFILCQKLLIIDNPFYCLREKTEKANMYINSTTKIFLLNVIENYQSVTEPSTNIKSHQKDNFNSQDQS</sequence>
<dbReference type="EMBL" id="REGN01001176">
    <property type="protein sequence ID" value="RNA36507.1"/>
    <property type="molecule type" value="Genomic_DNA"/>
</dbReference>
<protein>
    <submittedName>
        <fullName evidence="1">Uncharacterized protein</fullName>
    </submittedName>
</protein>
<name>A0A3M7SLL8_BRAPC</name>
<comment type="caution">
    <text evidence="1">The sequence shown here is derived from an EMBL/GenBank/DDBJ whole genome shotgun (WGS) entry which is preliminary data.</text>
</comment>
<proteinExistence type="predicted"/>
<reference evidence="1 2" key="1">
    <citation type="journal article" date="2018" name="Sci. Rep.">
        <title>Genomic signatures of local adaptation to the degree of environmental predictability in rotifers.</title>
        <authorList>
            <person name="Franch-Gras L."/>
            <person name="Hahn C."/>
            <person name="Garcia-Roger E.M."/>
            <person name="Carmona M.J."/>
            <person name="Serra M."/>
            <person name="Gomez A."/>
        </authorList>
    </citation>
    <scope>NUCLEOTIDE SEQUENCE [LARGE SCALE GENOMIC DNA]</scope>
    <source>
        <strain evidence="1">HYR1</strain>
    </source>
</reference>
<evidence type="ECO:0000313" key="2">
    <source>
        <dbReference type="Proteomes" id="UP000276133"/>
    </source>
</evidence>
<gene>
    <name evidence="1" type="ORF">BpHYR1_010462</name>
</gene>
<dbReference type="AlphaFoldDB" id="A0A3M7SLL8"/>
<keyword evidence="2" id="KW-1185">Reference proteome</keyword>
<organism evidence="1 2">
    <name type="scientific">Brachionus plicatilis</name>
    <name type="common">Marine rotifer</name>
    <name type="synonym">Brachionus muelleri</name>
    <dbReference type="NCBI Taxonomy" id="10195"/>
    <lineage>
        <taxon>Eukaryota</taxon>
        <taxon>Metazoa</taxon>
        <taxon>Spiralia</taxon>
        <taxon>Gnathifera</taxon>
        <taxon>Rotifera</taxon>
        <taxon>Eurotatoria</taxon>
        <taxon>Monogononta</taxon>
        <taxon>Pseudotrocha</taxon>
        <taxon>Ploima</taxon>
        <taxon>Brachionidae</taxon>
        <taxon>Brachionus</taxon>
    </lineage>
</organism>
<accession>A0A3M7SLL8</accession>
<dbReference type="Proteomes" id="UP000276133">
    <property type="component" value="Unassembled WGS sequence"/>
</dbReference>